<protein>
    <submittedName>
        <fullName evidence="1">Uncharacterized protein</fullName>
    </submittedName>
</protein>
<sequence length="58" mass="6257">MLGFHLTYNCRTTIIFGGRWCANSNPILPTEEPDYAQGKLVSSTVRRGGRGNGAGDPC</sequence>
<organism evidence="1 2">
    <name type="scientific">Gossypium darwinii</name>
    <name type="common">Darwin's cotton</name>
    <name type="synonym">Gossypium barbadense var. darwinii</name>
    <dbReference type="NCBI Taxonomy" id="34276"/>
    <lineage>
        <taxon>Eukaryota</taxon>
        <taxon>Viridiplantae</taxon>
        <taxon>Streptophyta</taxon>
        <taxon>Embryophyta</taxon>
        <taxon>Tracheophyta</taxon>
        <taxon>Spermatophyta</taxon>
        <taxon>Magnoliopsida</taxon>
        <taxon>eudicotyledons</taxon>
        <taxon>Gunneridae</taxon>
        <taxon>Pentapetalae</taxon>
        <taxon>rosids</taxon>
        <taxon>malvids</taxon>
        <taxon>Malvales</taxon>
        <taxon>Malvaceae</taxon>
        <taxon>Malvoideae</taxon>
        <taxon>Gossypium</taxon>
    </lineage>
</organism>
<proteinExistence type="predicted"/>
<dbReference type="EMBL" id="CM017689">
    <property type="protein sequence ID" value="TYH28227.1"/>
    <property type="molecule type" value="Genomic_DNA"/>
</dbReference>
<name>A0A5D2HDC1_GOSDA</name>
<gene>
    <name evidence="1" type="ORF">ES288_A02G128400v1</name>
</gene>
<accession>A0A5D2HDC1</accession>
<keyword evidence="2" id="KW-1185">Reference proteome</keyword>
<dbReference type="AlphaFoldDB" id="A0A5D2HDC1"/>
<reference evidence="1 2" key="1">
    <citation type="submission" date="2019-06" db="EMBL/GenBank/DDBJ databases">
        <title>WGS assembly of Gossypium darwinii.</title>
        <authorList>
            <person name="Chen Z.J."/>
            <person name="Sreedasyam A."/>
            <person name="Ando A."/>
            <person name="Song Q."/>
            <person name="De L."/>
            <person name="Hulse-Kemp A."/>
            <person name="Ding M."/>
            <person name="Ye W."/>
            <person name="Kirkbride R."/>
            <person name="Jenkins J."/>
            <person name="Plott C."/>
            <person name="Lovell J."/>
            <person name="Lin Y.-M."/>
            <person name="Vaughn R."/>
            <person name="Liu B."/>
            <person name="Li W."/>
            <person name="Simpson S."/>
            <person name="Scheffler B."/>
            <person name="Saski C."/>
            <person name="Grover C."/>
            <person name="Hu G."/>
            <person name="Conover J."/>
            <person name="Carlson J."/>
            <person name="Shu S."/>
            <person name="Boston L."/>
            <person name="Williams M."/>
            <person name="Peterson D."/>
            <person name="Mcgee K."/>
            <person name="Jones D."/>
            <person name="Wendel J."/>
            <person name="Stelly D."/>
            <person name="Grimwood J."/>
            <person name="Schmutz J."/>
        </authorList>
    </citation>
    <scope>NUCLEOTIDE SEQUENCE [LARGE SCALE GENOMIC DNA]</scope>
    <source>
        <strain evidence="1">1808015.09</strain>
    </source>
</reference>
<evidence type="ECO:0000313" key="1">
    <source>
        <dbReference type="EMBL" id="TYH28227.1"/>
    </source>
</evidence>
<evidence type="ECO:0000313" key="2">
    <source>
        <dbReference type="Proteomes" id="UP000323506"/>
    </source>
</evidence>
<dbReference type="Proteomes" id="UP000323506">
    <property type="component" value="Chromosome A02"/>
</dbReference>